<gene>
    <name evidence="1" type="ORF">CPBP_00395</name>
</gene>
<keyword evidence="2" id="KW-1185">Reference proteome</keyword>
<dbReference type="EMBL" id="CP054719">
    <property type="protein sequence ID" value="QOL19631.1"/>
    <property type="molecule type" value="Genomic_DNA"/>
</dbReference>
<dbReference type="Pfam" id="PF03237">
    <property type="entry name" value="Terminase_6N"/>
    <property type="match status" value="1"/>
</dbReference>
<proteinExistence type="predicted"/>
<accession>A0A7L9RSX7</accession>
<evidence type="ECO:0000313" key="2">
    <source>
        <dbReference type="Proteomes" id="UP000594001"/>
    </source>
</evidence>
<organism evidence="1 2">
    <name type="scientific">Candidatus Bodocaedibacter vickermanii</name>
    <dbReference type="NCBI Taxonomy" id="2741701"/>
    <lineage>
        <taxon>Bacteria</taxon>
        <taxon>Pseudomonadati</taxon>
        <taxon>Pseudomonadota</taxon>
        <taxon>Alphaproteobacteria</taxon>
        <taxon>Holosporales</taxon>
        <taxon>Candidatus Paracaedibacteraceae</taxon>
        <taxon>Candidatus Bodocaedibacter</taxon>
    </lineage>
</organism>
<name>A0A7L9RSX7_9PROT</name>
<keyword evidence="1" id="KW-0547">Nucleotide-binding</keyword>
<dbReference type="Proteomes" id="UP000594001">
    <property type="component" value="Chromosome"/>
</dbReference>
<sequence>MNIQLLTQLITHFQHELERRRTSKERYNWQLHARPEQLIPKGDWRIWLIMAGRGFGKTRTGAETIRHWVDSGQYRRIALIGDNILNAEQVMVEGISGLLQCYPPGEGPVYERSKQRLVWSNGAVAELYSAESYENLRGPQFDAAWIDELAKFRTAEATWDQLMLGLRLGKAPKCIITTTPRPSELLERLNQRADTVITRGSTFDNADNLAKDFIDLMHSHYTQTHLAAQELYGHLLIDNQGSLWTRSMIQYQQPQEV</sequence>
<dbReference type="Gene3D" id="3.40.50.300">
    <property type="entry name" value="P-loop containing nucleotide triphosphate hydrolases"/>
    <property type="match status" value="1"/>
</dbReference>
<dbReference type="SUPFAM" id="SSF52540">
    <property type="entry name" value="P-loop containing nucleoside triphosphate hydrolases"/>
    <property type="match status" value="1"/>
</dbReference>
<protein>
    <submittedName>
        <fullName evidence="1">ATP-binding protein</fullName>
    </submittedName>
</protein>
<dbReference type="RefSeq" id="WP_350332381.1">
    <property type="nucleotide sequence ID" value="NZ_CP054719.1"/>
</dbReference>
<dbReference type="AlphaFoldDB" id="A0A7L9RSX7"/>
<reference evidence="1 2" key="1">
    <citation type="submission" date="2020-06" db="EMBL/GenBank/DDBJ databases">
        <title>The endosymbiont of the kinetoplastid Bodo saltans is a Paracaedibacter-like alpha-proteobacterium possessing a putative toxin-antitoxin system.</title>
        <authorList>
            <person name="Midha S."/>
            <person name="Rigden D.J."/>
            <person name="Siozios S."/>
            <person name="Hurst G.D.D."/>
            <person name="Jackson A.P."/>
        </authorList>
    </citation>
    <scope>NUCLEOTIDE SEQUENCE [LARGE SCALE GENOMIC DNA]</scope>
    <source>
        <strain evidence="1">Lake Konstanz</strain>
    </source>
</reference>
<dbReference type="InterPro" id="IPR027417">
    <property type="entry name" value="P-loop_NTPase"/>
</dbReference>
<dbReference type="GO" id="GO:0005524">
    <property type="term" value="F:ATP binding"/>
    <property type="evidence" value="ECO:0007669"/>
    <property type="project" value="UniProtKB-KW"/>
</dbReference>
<dbReference type="KEGG" id="pbal:CPBP_00395"/>
<keyword evidence="1" id="KW-0067">ATP-binding</keyword>
<evidence type="ECO:0000313" key="1">
    <source>
        <dbReference type="EMBL" id="QOL19631.1"/>
    </source>
</evidence>